<gene>
    <name evidence="10" type="primary">LOC106994601</name>
</gene>
<dbReference type="Pfam" id="PF04258">
    <property type="entry name" value="Peptidase_A22B"/>
    <property type="match status" value="1"/>
</dbReference>
<feature type="transmembrane region" description="Helical" evidence="9">
    <location>
        <begin position="399"/>
        <end position="417"/>
    </location>
</feature>
<reference evidence="10" key="1">
    <citation type="submission" date="2019-01" db="EMBL/GenBank/DDBJ databases">
        <authorList>
            <person name="Graves T."/>
            <person name="Eichler E.E."/>
            <person name="Wilson R.K."/>
        </authorList>
    </citation>
    <scope>NUCLEOTIDE SEQUENCE [LARGE SCALE GENOMIC DNA]</scope>
    <source>
        <strain evidence="10">17573</strain>
    </source>
</reference>
<evidence type="ECO:0000256" key="9">
    <source>
        <dbReference type="SAM" id="Phobius"/>
    </source>
</evidence>
<dbReference type="GO" id="GO:0042500">
    <property type="term" value="F:aspartic endopeptidase activity, intramembrane cleaving"/>
    <property type="evidence" value="ECO:0000318"/>
    <property type="project" value="GO_Central"/>
</dbReference>
<evidence type="ECO:0000256" key="1">
    <source>
        <dbReference type="ARBA" id="ARBA00004127"/>
    </source>
</evidence>
<dbReference type="FunCoup" id="F6YAC0">
    <property type="interactions" value="1063"/>
</dbReference>
<feature type="transmembrane region" description="Helical" evidence="9">
    <location>
        <begin position="370"/>
        <end position="393"/>
    </location>
</feature>
<name>F6YAC0_MACMU</name>
<reference evidence="10" key="3">
    <citation type="submission" date="2025-09" db="UniProtKB">
        <authorList>
            <consortium name="Ensembl"/>
        </authorList>
    </citation>
    <scope>IDENTIFICATION</scope>
    <source>
        <strain evidence="10">17573</strain>
    </source>
</reference>
<accession>F6YAC0</accession>
<feature type="transmembrane region" description="Helical" evidence="9">
    <location>
        <begin position="275"/>
        <end position="295"/>
    </location>
</feature>
<keyword evidence="5" id="KW-0378">Hydrolase</keyword>
<feature type="compositionally biased region" description="Polar residues" evidence="8">
    <location>
        <begin position="1"/>
        <end position="12"/>
    </location>
</feature>
<evidence type="ECO:0000256" key="3">
    <source>
        <dbReference type="ARBA" id="ARBA00006859"/>
    </source>
</evidence>
<sequence length="518" mass="54058">MVQCSSESTVGASSALACGSKAQEQGRVRASYQRSPPAARHRGGGGGCSCPQNPAPGGRLAGAWEGTRVLQGTQKVSHSAELGLALRGKGSSGGVSSKIRPGSRKRGSPRGDLCGLLSLGASGEGCSAGEGALWVQPAAPQHLSGPGSALPLGCLLLSSCGDVEFNEDRVGAATLEGVPGQGPRVVGSGMRPGAGGLGSDCPVPPRIPNNSLPYFHKRPQARMLLLALFCVAVSVVWGVFRNEDQWAWVLQDALGIAFCLYMLKTIRLPTFKACTLLLLVLFLYDIFFVFITPFLTKSGSSIMVEVATGPSDSATREKLPMVLKVPRLNLSPLALCDRPFSLLGFGDILVPGLLVAYCHRFDIQVQSSRVYFVACTIAYGVGLLVTFVALALMQRGQPALLYLVPCTLVTSCAVALWRRELAVFWTGSGFAKVLPPSPWAPAPADSLQPPKDSATPLSPQPPGKEPATPPQPAEQPPEPCVPEETGAGAATREPGSPAEPEGRDQAQPCPVAQPGALA</sequence>
<dbReference type="SMART" id="SM00730">
    <property type="entry name" value="PSN"/>
    <property type="match status" value="1"/>
</dbReference>
<feature type="region of interest" description="Disordered" evidence="8">
    <location>
        <begin position="1"/>
        <end position="56"/>
    </location>
</feature>
<comment type="similarity">
    <text evidence="3">Belongs to the peptidase A22B family.</text>
</comment>
<dbReference type="PANTHER" id="PTHR12174">
    <property type="entry name" value="SIGNAL PEPTIDE PEPTIDASE"/>
    <property type="match status" value="1"/>
</dbReference>
<dbReference type="Proteomes" id="UP000006718">
    <property type="component" value="Unassembled WGS sequence"/>
</dbReference>
<feature type="transmembrane region" description="Helical" evidence="9">
    <location>
        <begin position="223"/>
        <end position="240"/>
    </location>
</feature>
<dbReference type="GO" id="GO:0098553">
    <property type="term" value="C:lumenal side of endoplasmic reticulum membrane"/>
    <property type="evidence" value="ECO:0000318"/>
    <property type="project" value="GO_Central"/>
</dbReference>
<feature type="region of interest" description="Disordered" evidence="8">
    <location>
        <begin position="87"/>
        <end position="110"/>
    </location>
</feature>
<dbReference type="GO" id="GO:0005765">
    <property type="term" value="C:lysosomal membrane"/>
    <property type="evidence" value="ECO:0000318"/>
    <property type="project" value="GO_Central"/>
</dbReference>
<dbReference type="InterPro" id="IPR007369">
    <property type="entry name" value="Peptidase_A22B_SPP"/>
</dbReference>
<dbReference type="InterPro" id="IPR006639">
    <property type="entry name" value="Preselin/SPP"/>
</dbReference>
<dbReference type="ExpressionAtlas" id="F6YAC0">
    <property type="expression patterns" value="baseline"/>
</dbReference>
<evidence type="ECO:0000256" key="8">
    <source>
        <dbReference type="SAM" id="MobiDB-lite"/>
    </source>
</evidence>
<evidence type="ECO:0000256" key="2">
    <source>
        <dbReference type="ARBA" id="ARBA00004366"/>
    </source>
</evidence>
<evidence type="ECO:0008006" key="12">
    <source>
        <dbReference type="Google" id="ProtNLM"/>
    </source>
</evidence>
<feature type="region of interest" description="Disordered" evidence="8">
    <location>
        <begin position="441"/>
        <end position="518"/>
    </location>
</feature>
<dbReference type="AlphaFoldDB" id="F6YAC0"/>
<reference evidence="10" key="2">
    <citation type="submission" date="2025-08" db="UniProtKB">
        <authorList>
            <consortium name="Ensembl"/>
        </authorList>
    </citation>
    <scope>IDENTIFICATION</scope>
    <source>
        <strain evidence="10">17573</strain>
    </source>
</reference>
<protein>
    <recommendedName>
        <fullName evidence="12">Signal peptide peptidase like 2B</fullName>
    </recommendedName>
</protein>
<comment type="subcellular location">
    <subcellularLocation>
        <location evidence="1">Endomembrane system</location>
        <topology evidence="1">Multi-pass membrane protein</topology>
    </subcellularLocation>
    <subcellularLocation>
        <location evidence="2">Membrane</location>
        <topology evidence="2">Multi-pass membrane protein</topology>
        <orientation evidence="2">Lumenal side</orientation>
    </subcellularLocation>
</comment>
<dbReference type="GO" id="GO:0030660">
    <property type="term" value="C:Golgi-associated vesicle membrane"/>
    <property type="evidence" value="ECO:0000318"/>
    <property type="project" value="GO_Central"/>
</dbReference>
<dbReference type="Ensembl" id="ENSMMUT00000038899.3">
    <property type="protein sequence ID" value="ENSMMUP00000031982.3"/>
    <property type="gene ID" value="ENSMMUG00000000453.4"/>
</dbReference>
<evidence type="ECO:0000256" key="5">
    <source>
        <dbReference type="ARBA" id="ARBA00022801"/>
    </source>
</evidence>
<evidence type="ECO:0000313" key="10">
    <source>
        <dbReference type="Ensembl" id="ENSMMUP00000031982.3"/>
    </source>
</evidence>
<keyword evidence="11" id="KW-1185">Reference proteome</keyword>
<dbReference type="STRING" id="9544.ENSMMUP00000031982"/>
<dbReference type="InParanoid" id="F6YAC0"/>
<dbReference type="HOGENOM" id="CLU_871420_0_0_1"/>
<organism evidence="10 11">
    <name type="scientific">Macaca mulatta</name>
    <name type="common">Rhesus macaque</name>
    <dbReference type="NCBI Taxonomy" id="9544"/>
    <lineage>
        <taxon>Eukaryota</taxon>
        <taxon>Metazoa</taxon>
        <taxon>Chordata</taxon>
        <taxon>Craniata</taxon>
        <taxon>Vertebrata</taxon>
        <taxon>Euteleostomi</taxon>
        <taxon>Mammalia</taxon>
        <taxon>Eutheria</taxon>
        <taxon>Euarchontoglires</taxon>
        <taxon>Primates</taxon>
        <taxon>Haplorrhini</taxon>
        <taxon>Catarrhini</taxon>
        <taxon>Cercopithecidae</taxon>
        <taxon>Cercopithecinae</taxon>
        <taxon>Macaca</taxon>
    </lineage>
</organism>
<dbReference type="Bgee" id="ENSMMUG00000000453">
    <property type="expression patterns" value="Expressed in cerebellar cortex and 20 other cell types or tissues"/>
</dbReference>
<dbReference type="GeneTree" id="ENSGT00940000158753"/>
<evidence type="ECO:0000256" key="7">
    <source>
        <dbReference type="ARBA" id="ARBA00023136"/>
    </source>
</evidence>
<keyword evidence="4 9" id="KW-0812">Transmembrane</keyword>
<keyword evidence="6 9" id="KW-1133">Transmembrane helix</keyword>
<evidence type="ECO:0000256" key="6">
    <source>
        <dbReference type="ARBA" id="ARBA00022989"/>
    </source>
</evidence>
<feature type="compositionally biased region" description="Pro residues" evidence="8">
    <location>
        <begin position="458"/>
        <end position="480"/>
    </location>
</feature>
<dbReference type="VEuPathDB" id="HostDB:ENSMMUG00000000453"/>
<dbReference type="GO" id="GO:0098554">
    <property type="term" value="C:cytoplasmic side of endoplasmic reticulum membrane"/>
    <property type="evidence" value="ECO:0000318"/>
    <property type="project" value="GO_Central"/>
</dbReference>
<feature type="transmembrane region" description="Helical" evidence="9">
    <location>
        <begin position="246"/>
        <end position="263"/>
    </location>
</feature>
<dbReference type="GO" id="GO:0033619">
    <property type="term" value="P:membrane protein proteolysis"/>
    <property type="evidence" value="ECO:0000318"/>
    <property type="project" value="GO_Central"/>
</dbReference>
<evidence type="ECO:0000313" key="11">
    <source>
        <dbReference type="Proteomes" id="UP000006718"/>
    </source>
</evidence>
<feature type="transmembrane region" description="Helical" evidence="9">
    <location>
        <begin position="340"/>
        <end position="358"/>
    </location>
</feature>
<dbReference type="GO" id="GO:0042803">
    <property type="term" value="F:protein homodimerization activity"/>
    <property type="evidence" value="ECO:0007669"/>
    <property type="project" value="UniProtKB-ARBA"/>
</dbReference>
<evidence type="ECO:0000256" key="4">
    <source>
        <dbReference type="ARBA" id="ARBA00022692"/>
    </source>
</evidence>
<keyword evidence="7 9" id="KW-0472">Membrane</keyword>
<dbReference type="PANTHER" id="PTHR12174:SF39">
    <property type="entry name" value="SIGNAL PEPTIDE PEPTIDASE-LIKE 2B"/>
    <property type="match status" value="1"/>
</dbReference>
<proteinExistence type="inferred from homology"/>